<dbReference type="Pfam" id="PF00621">
    <property type="entry name" value="RhoGEF"/>
    <property type="match status" value="1"/>
</dbReference>
<dbReference type="PROSITE" id="PS50003">
    <property type="entry name" value="PH_DOMAIN"/>
    <property type="match status" value="1"/>
</dbReference>
<keyword evidence="3" id="KW-1185">Reference proteome</keyword>
<dbReference type="PANTHER" id="PTHR12673">
    <property type="entry name" value="FACIOGENITAL DYSPLASIA PROTEIN"/>
    <property type="match status" value="1"/>
</dbReference>
<dbReference type="Gene3D" id="2.30.29.30">
    <property type="entry name" value="Pleckstrin-homology domain (PH domain)/Phosphotyrosine-binding domain (PTB)"/>
    <property type="match status" value="1"/>
</dbReference>
<dbReference type="InterPro" id="IPR000219">
    <property type="entry name" value="DH_dom"/>
</dbReference>
<dbReference type="InterPro" id="IPR051092">
    <property type="entry name" value="FYVE_RhoGEF_PH"/>
</dbReference>
<evidence type="ECO:0000313" key="3">
    <source>
        <dbReference type="Proteomes" id="UP000046395"/>
    </source>
</evidence>
<feature type="domain" description="PH" evidence="1">
    <location>
        <begin position="233"/>
        <end position="329"/>
    </location>
</feature>
<dbReference type="SUPFAM" id="SSF48065">
    <property type="entry name" value="DBL homology domain (DH-domain)"/>
    <property type="match status" value="1"/>
</dbReference>
<dbReference type="PANTHER" id="PTHR12673:SF159">
    <property type="entry name" value="LD03170P"/>
    <property type="match status" value="1"/>
</dbReference>
<evidence type="ECO:0000259" key="2">
    <source>
        <dbReference type="PROSITE" id="PS50010"/>
    </source>
</evidence>
<dbReference type="PROSITE" id="PS50010">
    <property type="entry name" value="DH_2"/>
    <property type="match status" value="1"/>
</dbReference>
<organism evidence="3 4">
    <name type="scientific">Trichuris muris</name>
    <name type="common">Mouse whipworm</name>
    <dbReference type="NCBI Taxonomy" id="70415"/>
    <lineage>
        <taxon>Eukaryota</taxon>
        <taxon>Metazoa</taxon>
        <taxon>Ecdysozoa</taxon>
        <taxon>Nematoda</taxon>
        <taxon>Enoplea</taxon>
        <taxon>Dorylaimia</taxon>
        <taxon>Trichinellida</taxon>
        <taxon>Trichuridae</taxon>
        <taxon>Trichuris</taxon>
    </lineage>
</organism>
<dbReference type="InterPro" id="IPR011993">
    <property type="entry name" value="PH-like_dom_sf"/>
</dbReference>
<proteinExistence type="predicted"/>
<sequence length="445" mass="50697">MREASAIAGSQTTLPAMAAQVSSEVAMLENIYEEIRISERTYLEHLDMVLRYFADPLLCSHLIPVRDVTTIFGDLRSIRLVNQVLYDRLNLGLDIVEAFGDLIHFMKLYTAYSRCYPASQQLLGSLRATNKEFKRFCDHQECLPALKGLKLSALLITPVQRIPRYKLLLEQMVGVLNENSKQHRLVSKLLEQIGHLADTVNDCIEEVENSAKIIAVQKLLDSCAPKLLVPGRRLLKEGTLNKMAQKNSTFRRRMFWLFTDILLYAKPVSASRKVHYRCSCVFPLRHCVVERVLGQSMFRLICKEDVLIMHADQYSVMNEWVFAIEGAIAQLVECRKSLRKESSSSVPLHRPELKLQRHRSTFTTKLNAKRKDCDASANRQPEHRSLISSLFAKLGRKLCSQHQSSDDEDLVRRKLTTSVSLFSTEGRIPLDKIAEETSSMDVSTA</sequence>
<dbReference type="Proteomes" id="UP000046395">
    <property type="component" value="Unassembled WGS sequence"/>
</dbReference>
<evidence type="ECO:0000313" key="4">
    <source>
        <dbReference type="WBParaSite" id="TMUE_2000006408.1"/>
    </source>
</evidence>
<dbReference type="SUPFAM" id="SSF50729">
    <property type="entry name" value="PH domain-like"/>
    <property type="match status" value="1"/>
</dbReference>
<feature type="domain" description="DH" evidence="2">
    <location>
        <begin position="27"/>
        <end position="203"/>
    </location>
</feature>
<name>A0A5S6QGS3_TRIMR</name>
<dbReference type="InterPro" id="IPR035899">
    <property type="entry name" value="DBL_dom_sf"/>
</dbReference>
<accession>A0A5S6QGS3</accession>
<dbReference type="AlphaFoldDB" id="A0A5S6QGS3"/>
<dbReference type="GO" id="GO:0005085">
    <property type="term" value="F:guanyl-nucleotide exchange factor activity"/>
    <property type="evidence" value="ECO:0007669"/>
    <property type="project" value="InterPro"/>
</dbReference>
<dbReference type="SMART" id="SM00325">
    <property type="entry name" value="RhoGEF"/>
    <property type="match status" value="1"/>
</dbReference>
<dbReference type="InterPro" id="IPR001849">
    <property type="entry name" value="PH_domain"/>
</dbReference>
<evidence type="ECO:0000259" key="1">
    <source>
        <dbReference type="PROSITE" id="PS50003"/>
    </source>
</evidence>
<dbReference type="Pfam" id="PF00169">
    <property type="entry name" value="PH"/>
    <property type="match status" value="1"/>
</dbReference>
<dbReference type="STRING" id="70415.A0A5S6QGS3"/>
<dbReference type="CDD" id="cd00160">
    <property type="entry name" value="RhoGEF"/>
    <property type="match status" value="1"/>
</dbReference>
<dbReference type="Gene3D" id="1.20.900.10">
    <property type="entry name" value="Dbl homology (DH) domain"/>
    <property type="match status" value="1"/>
</dbReference>
<dbReference type="GO" id="GO:0005737">
    <property type="term" value="C:cytoplasm"/>
    <property type="evidence" value="ECO:0007669"/>
    <property type="project" value="TreeGrafter"/>
</dbReference>
<reference evidence="4" key="1">
    <citation type="submission" date="2019-12" db="UniProtKB">
        <authorList>
            <consortium name="WormBaseParasite"/>
        </authorList>
    </citation>
    <scope>IDENTIFICATION</scope>
</reference>
<dbReference type="WBParaSite" id="TMUE_2000006408.1">
    <property type="protein sequence ID" value="TMUE_2000006408.1"/>
    <property type="gene ID" value="WBGene00299585"/>
</dbReference>
<dbReference type="SMART" id="SM00233">
    <property type="entry name" value="PH"/>
    <property type="match status" value="1"/>
</dbReference>
<protein>
    <submittedName>
        <fullName evidence="4">DH domain-containing protein</fullName>
    </submittedName>
</protein>